<keyword evidence="1" id="KW-0812">Transmembrane</keyword>
<dbReference type="EC" id="2.4.-.-" evidence="3"/>
<dbReference type="PANTHER" id="PTHR22916:SF64">
    <property type="entry name" value="TRANSFERASE, PUTATIVE-RELATED"/>
    <property type="match status" value="1"/>
</dbReference>
<accession>A0ABW3IDP4</accession>
<dbReference type="Pfam" id="PF00535">
    <property type="entry name" value="Glycos_transf_2"/>
    <property type="match status" value="1"/>
</dbReference>
<keyword evidence="1" id="KW-1133">Transmembrane helix</keyword>
<keyword evidence="4" id="KW-1185">Reference proteome</keyword>
<keyword evidence="3" id="KW-0808">Transferase</keyword>
<gene>
    <name evidence="3" type="ORF">ACFQ1G_03970</name>
</gene>
<protein>
    <submittedName>
        <fullName evidence="3">Glycosyltransferase</fullName>
        <ecNumber evidence="3">2.4.-.-</ecNumber>
    </submittedName>
</protein>
<name>A0ABW3IDP4_9FLAO</name>
<evidence type="ECO:0000256" key="1">
    <source>
        <dbReference type="SAM" id="Phobius"/>
    </source>
</evidence>
<feature type="transmembrane region" description="Helical" evidence="1">
    <location>
        <begin position="240"/>
        <end position="260"/>
    </location>
</feature>
<sequence length="346" mass="39677">MEITYSFIIPVFNRPIEIKELLESMRQLKFDRPFEVVIVEDGSTVPAKDIVDGFAEDLTISYFMKPNSGPGDSRNYGMKRAKGNYFLILDSDVILPPYYLSEVDKSLKQHFVHCFGGPDAAHGDFSPIQKAINYSMTSFLTTGGLRGGKRSIGKFQPRSFNMGLSREAFEASEGFGRIHPGEDPDLALRLLENGYETCLFPGAYVYHKRRIDWTKFYQQVYKFGLVRPVLNKWHPDSKKLTFWFPSVFMAGLVLSLLLALFGFPQLLFFYGIYFVIIFFHSLLQNLSLEIAAYSVWATLVQFLGYGFGFCRSSYYLRILNEAPEKRFPKLFFKDAKKTEGLNQNPV</sequence>
<organism evidence="3 4">
    <name type="scientific">Salinimicrobium gaetbulicola</name>
    <dbReference type="NCBI Taxonomy" id="999702"/>
    <lineage>
        <taxon>Bacteria</taxon>
        <taxon>Pseudomonadati</taxon>
        <taxon>Bacteroidota</taxon>
        <taxon>Flavobacteriia</taxon>
        <taxon>Flavobacteriales</taxon>
        <taxon>Flavobacteriaceae</taxon>
        <taxon>Salinimicrobium</taxon>
    </lineage>
</organism>
<proteinExistence type="predicted"/>
<feature type="transmembrane region" description="Helical" evidence="1">
    <location>
        <begin position="290"/>
        <end position="310"/>
    </location>
</feature>
<evidence type="ECO:0000313" key="3">
    <source>
        <dbReference type="EMBL" id="MFD0975940.1"/>
    </source>
</evidence>
<dbReference type="EMBL" id="JBHTJP010000032">
    <property type="protein sequence ID" value="MFD0975940.1"/>
    <property type="molecule type" value="Genomic_DNA"/>
</dbReference>
<reference evidence="4" key="1">
    <citation type="journal article" date="2019" name="Int. J. Syst. Evol. Microbiol.">
        <title>The Global Catalogue of Microorganisms (GCM) 10K type strain sequencing project: providing services to taxonomists for standard genome sequencing and annotation.</title>
        <authorList>
            <consortium name="The Broad Institute Genomics Platform"/>
            <consortium name="The Broad Institute Genome Sequencing Center for Infectious Disease"/>
            <person name="Wu L."/>
            <person name="Ma J."/>
        </authorList>
    </citation>
    <scope>NUCLEOTIDE SEQUENCE [LARGE SCALE GENOMIC DNA]</scope>
    <source>
        <strain evidence="4">CCUG 60898</strain>
    </source>
</reference>
<comment type="caution">
    <text evidence="3">The sequence shown here is derived from an EMBL/GenBank/DDBJ whole genome shotgun (WGS) entry which is preliminary data.</text>
</comment>
<dbReference type="Proteomes" id="UP001597100">
    <property type="component" value="Unassembled WGS sequence"/>
</dbReference>
<feature type="domain" description="Glycosyltransferase 2-like" evidence="2">
    <location>
        <begin position="6"/>
        <end position="167"/>
    </location>
</feature>
<dbReference type="SUPFAM" id="SSF53448">
    <property type="entry name" value="Nucleotide-diphospho-sugar transferases"/>
    <property type="match status" value="1"/>
</dbReference>
<dbReference type="RefSeq" id="WP_380736976.1">
    <property type="nucleotide sequence ID" value="NZ_JBHTJP010000032.1"/>
</dbReference>
<keyword evidence="1" id="KW-0472">Membrane</keyword>
<feature type="transmembrane region" description="Helical" evidence="1">
    <location>
        <begin position="267"/>
        <end position="284"/>
    </location>
</feature>
<dbReference type="InterPro" id="IPR001173">
    <property type="entry name" value="Glyco_trans_2-like"/>
</dbReference>
<dbReference type="GO" id="GO:0016757">
    <property type="term" value="F:glycosyltransferase activity"/>
    <property type="evidence" value="ECO:0007669"/>
    <property type="project" value="UniProtKB-KW"/>
</dbReference>
<dbReference type="InterPro" id="IPR029044">
    <property type="entry name" value="Nucleotide-diphossugar_trans"/>
</dbReference>
<evidence type="ECO:0000259" key="2">
    <source>
        <dbReference type="Pfam" id="PF00535"/>
    </source>
</evidence>
<keyword evidence="3" id="KW-0328">Glycosyltransferase</keyword>
<dbReference type="PANTHER" id="PTHR22916">
    <property type="entry name" value="GLYCOSYLTRANSFERASE"/>
    <property type="match status" value="1"/>
</dbReference>
<evidence type="ECO:0000313" key="4">
    <source>
        <dbReference type="Proteomes" id="UP001597100"/>
    </source>
</evidence>
<dbReference type="Gene3D" id="3.90.550.10">
    <property type="entry name" value="Spore Coat Polysaccharide Biosynthesis Protein SpsA, Chain A"/>
    <property type="match status" value="1"/>
</dbReference>